<feature type="transmembrane region" description="Helical" evidence="9">
    <location>
        <begin position="131"/>
        <end position="148"/>
    </location>
</feature>
<dbReference type="RefSeq" id="WP_139106365.1">
    <property type="nucleotide sequence ID" value="NZ_VDFR01000079.1"/>
</dbReference>
<evidence type="ECO:0000313" key="12">
    <source>
        <dbReference type="EMBL" id="TNC42459.1"/>
    </source>
</evidence>
<evidence type="ECO:0000259" key="10">
    <source>
        <dbReference type="PROSITE" id="PS50109"/>
    </source>
</evidence>
<dbReference type="InterPro" id="IPR013656">
    <property type="entry name" value="PAS_4"/>
</dbReference>
<evidence type="ECO:0000256" key="5">
    <source>
        <dbReference type="ARBA" id="ARBA00022679"/>
    </source>
</evidence>
<feature type="domain" description="Histidine kinase" evidence="10">
    <location>
        <begin position="351"/>
        <end position="572"/>
    </location>
</feature>
<evidence type="ECO:0000256" key="4">
    <source>
        <dbReference type="ARBA" id="ARBA00022553"/>
    </source>
</evidence>
<evidence type="ECO:0000256" key="3">
    <source>
        <dbReference type="ARBA" id="ARBA00012438"/>
    </source>
</evidence>
<dbReference type="Proteomes" id="UP000306740">
    <property type="component" value="Unassembled WGS sequence"/>
</dbReference>
<dbReference type="InterPro" id="IPR000700">
    <property type="entry name" value="PAS-assoc_C"/>
</dbReference>
<dbReference type="FunFam" id="3.30.565.10:FF:000006">
    <property type="entry name" value="Sensor histidine kinase WalK"/>
    <property type="match status" value="1"/>
</dbReference>
<evidence type="ECO:0000256" key="7">
    <source>
        <dbReference type="ARBA" id="ARBA00023012"/>
    </source>
</evidence>
<dbReference type="SUPFAM" id="SSF55874">
    <property type="entry name" value="ATPase domain of HSP90 chaperone/DNA topoisomerase II/histidine kinase"/>
    <property type="match status" value="1"/>
</dbReference>
<keyword evidence="9" id="KW-1133">Transmembrane helix</keyword>
<comment type="catalytic activity">
    <reaction evidence="1">
        <text>ATP + protein L-histidine = ADP + protein N-phospho-L-histidine.</text>
        <dbReference type="EC" id="2.7.13.3"/>
    </reaction>
</comment>
<dbReference type="EC" id="2.7.13.3" evidence="3"/>
<dbReference type="CDD" id="cd00082">
    <property type="entry name" value="HisKA"/>
    <property type="match status" value="1"/>
</dbReference>
<gene>
    <name evidence="13" type="ORF">FHE65_17815</name>
    <name evidence="12" type="ORF">FHE65_21335</name>
</gene>
<feature type="transmembrane region" description="Helical" evidence="9">
    <location>
        <begin position="84"/>
        <end position="102"/>
    </location>
</feature>
<dbReference type="EMBL" id="VDFR01000096">
    <property type="protein sequence ID" value="TNC42459.1"/>
    <property type="molecule type" value="Genomic_DNA"/>
</dbReference>
<evidence type="ECO:0000256" key="8">
    <source>
        <dbReference type="SAM" id="MobiDB-lite"/>
    </source>
</evidence>
<comment type="caution">
    <text evidence="12">The sequence shown here is derived from an EMBL/GenBank/DDBJ whole genome shotgun (WGS) entry which is preliminary data.</text>
</comment>
<sequence length="589" mass="62999">MGEVTPSRDDRLGQIVRRLGAGQLDVESPSARELPFTAVFAIAYVFTLFEDAIPRPGVVTVSAVVVALIQVVSAVGRWHRWPRWVQLVLPLLQIAALVAFAYGSGHDSGLFAAMLFLPVISLALQAGYAGVALGTLATAVLVALPLEGSLSADERIQRRIGGVIVVLCVFLVGAGTSAVTTRLRAQALALTESRDRATALGARVEAARALLASIVDAATEQLVAAVDRDGRILLASPGARTLLKTDELMRPGASILPYFSGAELRDAAVERGLGDSPADRLRTIIGSAADGHTERREWTLTRPDGTSIPAEVTVLRRTGLDEPGQDGYLLVATDITERRRAERLQDEFIGLVSHELRTPLASILGYVDLLRLDDSLSVEQIRQLDVIERNARRLLRLVEDLLLSVQVVAGTFELRGERVDVREIARRSVATLAPTADTAGVVVTVDAPEAVPLESDAERLDQIIENLVANAIKFSPRDTTVTVGVRPEESAEGVRRARIVVTDHGEGMTPDVLAKVTQRFFRADEAHRRRVRGIGLGLSVIDAIVAMHGGTIAIESSPGEGTAVTVDLPDLPTPTPEPASTPQTATSTE</sequence>
<dbReference type="OrthoDB" id="3272969at2"/>
<dbReference type="PANTHER" id="PTHR43711">
    <property type="entry name" value="TWO-COMPONENT HISTIDINE KINASE"/>
    <property type="match status" value="1"/>
</dbReference>
<dbReference type="GO" id="GO:0000155">
    <property type="term" value="F:phosphorelay sensor kinase activity"/>
    <property type="evidence" value="ECO:0007669"/>
    <property type="project" value="InterPro"/>
</dbReference>
<dbReference type="InterPro" id="IPR001610">
    <property type="entry name" value="PAC"/>
</dbReference>
<feature type="domain" description="PAC" evidence="11">
    <location>
        <begin position="294"/>
        <end position="347"/>
    </location>
</feature>
<dbReference type="Pfam" id="PF08448">
    <property type="entry name" value="PAS_4"/>
    <property type="match status" value="1"/>
</dbReference>
<dbReference type="InterPro" id="IPR000014">
    <property type="entry name" value="PAS"/>
</dbReference>
<dbReference type="Gene3D" id="3.30.450.20">
    <property type="entry name" value="PAS domain"/>
    <property type="match status" value="1"/>
</dbReference>
<dbReference type="InterPro" id="IPR003661">
    <property type="entry name" value="HisK_dim/P_dom"/>
</dbReference>
<keyword evidence="9" id="KW-0812">Transmembrane</keyword>
<organism evidence="12 14">
    <name type="scientific">Mumia zhuanghuii</name>
    <dbReference type="NCBI Taxonomy" id="2585211"/>
    <lineage>
        <taxon>Bacteria</taxon>
        <taxon>Bacillati</taxon>
        <taxon>Actinomycetota</taxon>
        <taxon>Actinomycetes</taxon>
        <taxon>Propionibacteriales</taxon>
        <taxon>Nocardioidaceae</taxon>
        <taxon>Mumia</taxon>
    </lineage>
</organism>
<dbReference type="InterPro" id="IPR035965">
    <property type="entry name" value="PAS-like_dom_sf"/>
</dbReference>
<dbReference type="Gene3D" id="1.10.287.130">
    <property type="match status" value="1"/>
</dbReference>
<dbReference type="PANTHER" id="PTHR43711:SF1">
    <property type="entry name" value="HISTIDINE KINASE 1"/>
    <property type="match status" value="1"/>
</dbReference>
<evidence type="ECO:0000313" key="13">
    <source>
        <dbReference type="EMBL" id="TNC43694.1"/>
    </source>
</evidence>
<keyword evidence="9" id="KW-0472">Membrane</keyword>
<dbReference type="GO" id="GO:0005886">
    <property type="term" value="C:plasma membrane"/>
    <property type="evidence" value="ECO:0007669"/>
    <property type="project" value="UniProtKB-SubCell"/>
</dbReference>
<dbReference type="Pfam" id="PF00512">
    <property type="entry name" value="HisKA"/>
    <property type="match status" value="1"/>
</dbReference>
<keyword evidence="6" id="KW-0418">Kinase</keyword>
<dbReference type="InterPro" id="IPR050736">
    <property type="entry name" value="Sensor_HK_Regulatory"/>
</dbReference>
<evidence type="ECO:0000256" key="6">
    <source>
        <dbReference type="ARBA" id="ARBA00022777"/>
    </source>
</evidence>
<dbReference type="SMART" id="SM00387">
    <property type="entry name" value="HATPase_c"/>
    <property type="match status" value="1"/>
</dbReference>
<accession>A0A5C4MF61</accession>
<dbReference type="AlphaFoldDB" id="A0A5C4MF61"/>
<dbReference type="PROSITE" id="PS50113">
    <property type="entry name" value="PAC"/>
    <property type="match status" value="1"/>
</dbReference>
<feature type="transmembrane region" description="Helical" evidence="9">
    <location>
        <begin position="160"/>
        <end position="179"/>
    </location>
</feature>
<dbReference type="CDD" id="cd00130">
    <property type="entry name" value="PAS"/>
    <property type="match status" value="1"/>
</dbReference>
<dbReference type="Pfam" id="PF02518">
    <property type="entry name" value="HATPase_c"/>
    <property type="match status" value="1"/>
</dbReference>
<dbReference type="InterPro" id="IPR036890">
    <property type="entry name" value="HATPase_C_sf"/>
</dbReference>
<proteinExistence type="predicted"/>
<dbReference type="SUPFAM" id="SSF47384">
    <property type="entry name" value="Homodimeric domain of signal transducing histidine kinase"/>
    <property type="match status" value="1"/>
</dbReference>
<dbReference type="InterPro" id="IPR036097">
    <property type="entry name" value="HisK_dim/P_sf"/>
</dbReference>
<reference evidence="12 14" key="1">
    <citation type="submission" date="2019-05" db="EMBL/GenBank/DDBJ databases">
        <title>Mumia sp. nov., isolated from the intestinal contents of plateau pika (Ochotona curzoniae) in the Qinghai-Tibet plateau of China.</title>
        <authorList>
            <person name="Tian Z."/>
        </authorList>
    </citation>
    <scope>NUCLEOTIDE SEQUENCE [LARGE SCALE GENOMIC DNA]</scope>
    <source>
        <strain evidence="14">527</strain>
        <strain evidence="12">Z527</strain>
    </source>
</reference>
<keyword evidence="4" id="KW-0597">Phosphoprotein</keyword>
<evidence type="ECO:0000256" key="1">
    <source>
        <dbReference type="ARBA" id="ARBA00000085"/>
    </source>
</evidence>
<dbReference type="SUPFAM" id="SSF55785">
    <property type="entry name" value="PYP-like sensor domain (PAS domain)"/>
    <property type="match status" value="1"/>
</dbReference>
<dbReference type="PRINTS" id="PR00344">
    <property type="entry name" value="BCTRLSENSOR"/>
</dbReference>
<feature type="transmembrane region" description="Helical" evidence="9">
    <location>
        <begin position="57"/>
        <end position="78"/>
    </location>
</feature>
<evidence type="ECO:0000259" key="11">
    <source>
        <dbReference type="PROSITE" id="PS50113"/>
    </source>
</evidence>
<dbReference type="Gene3D" id="3.30.565.10">
    <property type="entry name" value="Histidine kinase-like ATPase, C-terminal domain"/>
    <property type="match status" value="1"/>
</dbReference>
<evidence type="ECO:0000256" key="2">
    <source>
        <dbReference type="ARBA" id="ARBA00004236"/>
    </source>
</evidence>
<dbReference type="InterPro" id="IPR005467">
    <property type="entry name" value="His_kinase_dom"/>
</dbReference>
<dbReference type="InterPro" id="IPR004358">
    <property type="entry name" value="Sig_transdc_His_kin-like_C"/>
</dbReference>
<dbReference type="InterPro" id="IPR003594">
    <property type="entry name" value="HATPase_dom"/>
</dbReference>
<keyword evidence="7" id="KW-0902">Two-component regulatory system</keyword>
<protein>
    <recommendedName>
        <fullName evidence="3">histidine kinase</fullName>
        <ecNumber evidence="3">2.7.13.3</ecNumber>
    </recommendedName>
</protein>
<dbReference type="SMART" id="SM00388">
    <property type="entry name" value="HisKA"/>
    <property type="match status" value="1"/>
</dbReference>
<evidence type="ECO:0000313" key="14">
    <source>
        <dbReference type="Proteomes" id="UP000306740"/>
    </source>
</evidence>
<dbReference type="PROSITE" id="PS50109">
    <property type="entry name" value="HIS_KIN"/>
    <property type="match status" value="1"/>
</dbReference>
<evidence type="ECO:0000256" key="9">
    <source>
        <dbReference type="SAM" id="Phobius"/>
    </source>
</evidence>
<feature type="compositionally biased region" description="Polar residues" evidence="8">
    <location>
        <begin position="580"/>
        <end position="589"/>
    </location>
</feature>
<dbReference type="SMART" id="SM00086">
    <property type="entry name" value="PAC"/>
    <property type="match status" value="1"/>
</dbReference>
<feature type="region of interest" description="Disordered" evidence="8">
    <location>
        <begin position="556"/>
        <end position="589"/>
    </location>
</feature>
<dbReference type="EMBL" id="VDFR01000079">
    <property type="protein sequence ID" value="TNC43694.1"/>
    <property type="molecule type" value="Genomic_DNA"/>
</dbReference>
<dbReference type="CDD" id="cd00075">
    <property type="entry name" value="HATPase"/>
    <property type="match status" value="1"/>
</dbReference>
<keyword evidence="5" id="KW-0808">Transferase</keyword>
<name>A0A5C4MF61_9ACTN</name>
<comment type="subcellular location">
    <subcellularLocation>
        <location evidence="2">Cell membrane</location>
    </subcellularLocation>
</comment>